<dbReference type="InterPro" id="IPR037883">
    <property type="entry name" value="Knr4/Smi1-like_sf"/>
</dbReference>
<comment type="caution">
    <text evidence="2">The sequence shown here is derived from an EMBL/GenBank/DDBJ whole genome shotgun (WGS) entry which is preliminary data.</text>
</comment>
<protein>
    <submittedName>
        <fullName evidence="2">DUF4303 domain-containing protein</fullName>
    </submittedName>
</protein>
<reference evidence="2 3" key="1">
    <citation type="submission" date="2018-08" db="EMBL/GenBank/DDBJ databases">
        <title>Paenibacillus sp. M4BSY-1, whole genome shotgun sequence.</title>
        <authorList>
            <person name="Tuo L."/>
        </authorList>
    </citation>
    <scope>NUCLEOTIDE SEQUENCE [LARGE SCALE GENOMIC DNA]</scope>
    <source>
        <strain evidence="2 3">M4BSY-1</strain>
    </source>
</reference>
<dbReference type="EMBL" id="QUBQ01000004">
    <property type="protein sequence ID" value="REK71927.1"/>
    <property type="molecule type" value="Genomic_DNA"/>
</dbReference>
<dbReference type="SMART" id="SM00860">
    <property type="entry name" value="SMI1_KNR4"/>
    <property type="match status" value="1"/>
</dbReference>
<dbReference type="SUPFAM" id="SSF160631">
    <property type="entry name" value="SMI1/KNR4-like"/>
    <property type="match status" value="1"/>
</dbReference>
<feature type="domain" description="Knr4/Smi1-like" evidence="1">
    <location>
        <begin position="393"/>
        <end position="514"/>
    </location>
</feature>
<dbReference type="Pfam" id="PF09346">
    <property type="entry name" value="SMI1_KNR4"/>
    <property type="match status" value="1"/>
</dbReference>
<proteinExistence type="predicted"/>
<evidence type="ECO:0000313" key="2">
    <source>
        <dbReference type="EMBL" id="REK71927.1"/>
    </source>
</evidence>
<keyword evidence="3" id="KW-1185">Reference proteome</keyword>
<dbReference type="SUPFAM" id="SSF54736">
    <property type="entry name" value="ClpS-like"/>
    <property type="match status" value="1"/>
</dbReference>
<dbReference type="InterPro" id="IPR025409">
    <property type="entry name" value="DUF4303"/>
</dbReference>
<dbReference type="Proteomes" id="UP000261905">
    <property type="component" value="Unassembled WGS sequence"/>
</dbReference>
<sequence length="614" mass="70773">MGGEVLKMSAYDVHIGKLISGRRSLEGSGSYLLCTTDKTIVEINSVQPVEGIVVRAQDWEDALYEFCLSAIDEYIAEGNNKEVYTFSIYTDTYHGSYIIYINNQESLNHSVEEAFAHDRQKDLESGNKRHHTTREELYEQFKYGEGDYPFMYDNTGERLEKWLSIYSCITSEDHHYLDIEQNYIVEKELVDSQLFLIAIQVIHRLQADFQQLDRTDDFIAYVSAADGVGGDYLTTSQLVRRCVSEEQLYKVMPDVEERDRAFREAVKTVQQQHLSEQVRHWVTVIEKGEFGEGSPYSFWKTDYEAYEQLIELGVAALPCIQEHLNGELDQDTRLILETVLYDLSERFVQEDTLTLKQTFGEVDIAIKEMRAVLAELRKQDPDDYTPYPSNLLSDAEEEILRAVTDKWRLPDQYIYFLNHYVPEFVTWSTGDYMNLEIFGAKDLEQGQWGYSQNPDTKEVLDEWPSSYLVIASDEGDPYCIDLSRGDMVIYSAEHGTGTWDFDVAYDSLAEFLRSVLLPSRSDLEWDTSDSTSYTYYNLFITGEGSQKVKTLAFIKKKFACDYAQARAYMESLPLLVYKGIDLGAEKIETQLKEIGADYEKRQISLAEFIVDDPS</sequence>
<evidence type="ECO:0000259" key="1">
    <source>
        <dbReference type="SMART" id="SM00860"/>
    </source>
</evidence>
<name>A0A371P7K9_9BACL</name>
<dbReference type="OrthoDB" id="2892164at2"/>
<dbReference type="Gene3D" id="3.40.1580.10">
    <property type="entry name" value="SMI1/KNR4-like"/>
    <property type="match status" value="1"/>
</dbReference>
<evidence type="ECO:0000313" key="3">
    <source>
        <dbReference type="Proteomes" id="UP000261905"/>
    </source>
</evidence>
<gene>
    <name evidence="2" type="ORF">DX130_19695</name>
</gene>
<dbReference type="InterPro" id="IPR018958">
    <property type="entry name" value="Knr4/Smi1-like_dom"/>
</dbReference>
<dbReference type="Pfam" id="PF14136">
    <property type="entry name" value="DUF4303"/>
    <property type="match status" value="1"/>
</dbReference>
<dbReference type="AlphaFoldDB" id="A0A371P7K9"/>
<organism evidence="2 3">
    <name type="scientific">Paenibacillus paeoniae</name>
    <dbReference type="NCBI Taxonomy" id="2292705"/>
    <lineage>
        <taxon>Bacteria</taxon>
        <taxon>Bacillati</taxon>
        <taxon>Bacillota</taxon>
        <taxon>Bacilli</taxon>
        <taxon>Bacillales</taxon>
        <taxon>Paenibacillaceae</taxon>
        <taxon>Paenibacillus</taxon>
    </lineage>
</organism>
<accession>A0A371P7K9</accession>
<dbReference type="InterPro" id="IPR014719">
    <property type="entry name" value="Ribosomal_bL12_C/ClpS-like"/>
</dbReference>